<dbReference type="AlphaFoldDB" id="A0A6B2NNG1"/>
<feature type="signal peptide" evidence="1">
    <location>
        <begin position="1"/>
        <end position="19"/>
    </location>
</feature>
<accession>A0A6B2NNG1</accession>
<proteinExistence type="predicted"/>
<gene>
    <name evidence="2" type="ORF">G0P99_11840</name>
</gene>
<comment type="caution">
    <text evidence="2">The sequence shown here is derived from an EMBL/GenBank/DDBJ whole genome shotgun (WGS) entry which is preliminary data.</text>
</comment>
<sequence length="244" mass="26836">MRFFLTTVAAILAATPMLADPRAIDFDQLPDPAALAFEDPFLEMELKDLEDLRTVVRLQERLNSETFDTNTRNRLAAQVNEARRSLAQEGHDIEELLAARWEVAIQRKRAKLATNPAFDSAEVVLNGFLIPAETDPDGAAVGYLVSEIGLCSHKPAPPPNQLVRVRYEGSFPTRNLYVPVRVMGTLSTDPKDQTIFMLDGTVRMTSMWNLSAYRITVQGPVAEVEVGQGAQGGIDPLAVVQGSE</sequence>
<protein>
    <submittedName>
        <fullName evidence="2">DUF3299 domain-containing protein</fullName>
    </submittedName>
</protein>
<feature type="chain" id="PRO_5025526787" evidence="1">
    <location>
        <begin position="20"/>
        <end position="244"/>
    </location>
</feature>
<evidence type="ECO:0000256" key="1">
    <source>
        <dbReference type="SAM" id="SignalP"/>
    </source>
</evidence>
<name>A0A6B2NNG1_9RHOB</name>
<dbReference type="EMBL" id="JAAGOX010000017">
    <property type="protein sequence ID" value="NDW45651.1"/>
    <property type="molecule type" value="Genomic_DNA"/>
</dbReference>
<dbReference type="RefSeq" id="WP_164130010.1">
    <property type="nucleotide sequence ID" value="NZ_JAAGOX010000017.1"/>
</dbReference>
<dbReference type="Gene3D" id="2.40.50.870">
    <property type="entry name" value="Protein of unknown function (DUF3299)"/>
    <property type="match status" value="1"/>
</dbReference>
<keyword evidence="1" id="KW-0732">Signal</keyword>
<dbReference type="InterPro" id="IPR021727">
    <property type="entry name" value="DUF3299"/>
</dbReference>
<dbReference type="Pfam" id="PF11736">
    <property type="entry name" value="DUF3299"/>
    <property type="match status" value="1"/>
</dbReference>
<organism evidence="2">
    <name type="scientific">Ruegeria sp. PrR005</name>
    <dbReference type="NCBI Taxonomy" id="2706882"/>
    <lineage>
        <taxon>Bacteria</taxon>
        <taxon>Pseudomonadati</taxon>
        <taxon>Pseudomonadota</taxon>
        <taxon>Alphaproteobacteria</taxon>
        <taxon>Rhodobacterales</taxon>
        <taxon>Roseobacteraceae</taxon>
        <taxon>Ruegeria</taxon>
    </lineage>
</organism>
<evidence type="ECO:0000313" key="2">
    <source>
        <dbReference type="EMBL" id="NDW45651.1"/>
    </source>
</evidence>
<reference evidence="2" key="1">
    <citation type="submission" date="2020-02" db="EMBL/GenBank/DDBJ databases">
        <title>Delineation of the pyrene-degrading pathway in Roseobacter clade bacteria by genomic analysis.</title>
        <authorList>
            <person name="Zhou H."/>
            <person name="Wang H."/>
        </authorList>
    </citation>
    <scope>NUCLEOTIDE SEQUENCE</scope>
    <source>
        <strain evidence="2">PrR005</strain>
    </source>
</reference>